<dbReference type="CDD" id="cd01908">
    <property type="entry name" value="YafJ"/>
    <property type="match status" value="1"/>
</dbReference>
<evidence type="ECO:0000259" key="4">
    <source>
        <dbReference type="PROSITE" id="PS51278"/>
    </source>
</evidence>
<feature type="domain" description="Glutamine amidotransferase type-2" evidence="4">
    <location>
        <begin position="346"/>
        <end position="595"/>
    </location>
</feature>
<evidence type="ECO:0000313" key="5">
    <source>
        <dbReference type="EMBL" id="CAD6949496.1"/>
    </source>
</evidence>
<dbReference type="Proteomes" id="UP000836402">
    <property type="component" value="Unassembled WGS sequence"/>
</dbReference>
<dbReference type="InterPro" id="IPR029055">
    <property type="entry name" value="Ntn_hydrolases_N"/>
</dbReference>
<dbReference type="SUPFAM" id="SSF117892">
    <property type="entry name" value="Band 7/SPFH domain"/>
    <property type="match status" value="1"/>
</dbReference>
<feature type="region of interest" description="Disordered" evidence="3">
    <location>
        <begin position="688"/>
        <end position="763"/>
    </location>
</feature>
<dbReference type="Gene3D" id="3.30.479.30">
    <property type="entry name" value="Band 7 domain"/>
    <property type="match status" value="1"/>
</dbReference>
<protein>
    <recommendedName>
        <fullName evidence="4">Glutamine amidotransferase type-2 domain-containing protein</fullName>
    </recommendedName>
</protein>
<evidence type="ECO:0000256" key="2">
    <source>
        <dbReference type="ARBA" id="ARBA00022962"/>
    </source>
</evidence>
<accession>A0ABN7J3C3</accession>
<dbReference type="PROSITE" id="PS51278">
    <property type="entry name" value="GATASE_TYPE_2"/>
    <property type="match status" value="1"/>
</dbReference>
<evidence type="ECO:0000256" key="3">
    <source>
        <dbReference type="SAM" id="MobiDB-lite"/>
    </source>
</evidence>
<evidence type="ECO:0000256" key="1">
    <source>
        <dbReference type="ARBA" id="ARBA00009658"/>
    </source>
</evidence>
<dbReference type="InterPro" id="IPR026869">
    <property type="entry name" value="EgtC-like"/>
</dbReference>
<name>A0ABN7J3C3_9BASI</name>
<gene>
    <name evidence="5" type="ORF">JKIAZH3_G6750</name>
</gene>
<feature type="region of interest" description="Disordered" evidence="3">
    <location>
        <begin position="20"/>
        <end position="43"/>
    </location>
</feature>
<dbReference type="InterPro" id="IPR017932">
    <property type="entry name" value="GATase_2_dom"/>
</dbReference>
<dbReference type="PANTHER" id="PTHR43187">
    <property type="entry name" value="GLUTAMINE AMIDOTRANSFERASE DUG3-RELATED"/>
    <property type="match status" value="1"/>
</dbReference>
<dbReference type="Pfam" id="PF13230">
    <property type="entry name" value="GATase_4"/>
    <property type="match status" value="1"/>
</dbReference>
<dbReference type="Gene3D" id="3.60.20.10">
    <property type="entry name" value="Glutamine Phosphoribosylpyrophosphate, subunit 1, domain 1"/>
    <property type="match status" value="1"/>
</dbReference>
<dbReference type="InterPro" id="IPR001107">
    <property type="entry name" value="Band_7"/>
</dbReference>
<reference evidence="5" key="1">
    <citation type="submission" date="2020-10" db="EMBL/GenBank/DDBJ databases">
        <authorList>
            <person name="Sedaghatjoo S."/>
        </authorList>
    </citation>
    <scope>NUCLEOTIDE SEQUENCE</scope>
    <source>
        <strain evidence="5">AZH3</strain>
    </source>
</reference>
<dbReference type="SUPFAM" id="SSF56235">
    <property type="entry name" value="N-terminal nucleophile aminohydrolases (Ntn hydrolases)"/>
    <property type="match status" value="1"/>
</dbReference>
<sequence length="763" mass="82998">MSSRNPNQLGRMLEQFRRGAQQAQQEALRRANAATGGGAGGGSGGGGPNVGGIIGGGAGLVLLVGGGLALNSSLFTVDGGHRAIKYSRMGGVRGDVYSEGTHFLIPWFEKAIDYDVRAKPRSIASLTGTKDLQMVNITCRVLSRPAIDKLPTIYREIGTDYDERVLPSVVNEVLKAVVAQFNASQLITQREHVSRLVRENLTIRAKRFNLLLDDVSITHMTFSPEFTHAVEAKQIAQQTALRAAFLVDQAIQEKQSIIVRAQGEARSAELIGEAVKKNKGFLKLRKLEAARDIAHVLANSGNRIMLDAQSLLLNVADEDPTAPQNQQRNVKSECLVFKPWYQNKMCRLLVFKSADAYQLSHIITKPAHSIINQAFDARLRLDATRAVNGDGFGVGWYDAEPDPELGAAPCIFTSVTPAWNNQNLQRLAEKIKSPLVFAHVRASTSGALSETNCHPWRYGRLMWMHNGQISSFHLIKRRVLASLPDELFLLPQGHTDSEYAFAVFLSHLREPCTGSFTWTELRDAMLATIRDFNRWAREAGVEQPSLMNFCVTDGASVVCTRYVSSRTEEAASLYFSSGESFYEHRPGAYRMVKANKREKVIVVASEPLTFEKADWLEIRTNTLLCITPKLNVLQERIMDEYAIPYDLYSSRSPGFALSAGFPSNASVDWELSSKGLVQANPVPVGAAAAAAGGGGGGSNGASPVTPVPPGLAGAAATATGTKHAGMKEDGRRSESLERPRVHRAGLVPPAGPTVEAARGLKWA</sequence>
<feature type="compositionally biased region" description="Low complexity" evidence="3">
    <location>
        <begin position="700"/>
        <end position="723"/>
    </location>
</feature>
<dbReference type="CDD" id="cd03401">
    <property type="entry name" value="SPFH_prohibitin"/>
    <property type="match status" value="1"/>
</dbReference>
<dbReference type="InterPro" id="IPR052373">
    <property type="entry name" value="Gamma-glu_amide_hydrolase"/>
</dbReference>
<dbReference type="InterPro" id="IPR036013">
    <property type="entry name" value="Band_7/SPFH_dom_sf"/>
</dbReference>
<evidence type="ECO:0000313" key="6">
    <source>
        <dbReference type="Proteomes" id="UP000836402"/>
    </source>
</evidence>
<dbReference type="InterPro" id="IPR000163">
    <property type="entry name" value="Prohibitin"/>
</dbReference>
<comment type="similarity">
    <text evidence="1">Belongs to the prohibitin family.</text>
</comment>
<keyword evidence="2" id="KW-0315">Glutamine amidotransferase</keyword>
<feature type="compositionally biased region" description="Basic and acidic residues" evidence="3">
    <location>
        <begin position="725"/>
        <end position="739"/>
    </location>
</feature>
<proteinExistence type="inferred from homology"/>
<dbReference type="Pfam" id="PF01145">
    <property type="entry name" value="Band_7"/>
    <property type="match status" value="1"/>
</dbReference>
<feature type="compositionally biased region" description="Low complexity" evidence="3">
    <location>
        <begin position="20"/>
        <end position="34"/>
    </location>
</feature>
<keyword evidence="6" id="KW-1185">Reference proteome</keyword>
<dbReference type="PANTHER" id="PTHR43187:SF1">
    <property type="entry name" value="GLUTAMINE AMIDOTRANSFERASE DUG3-RELATED"/>
    <property type="match status" value="1"/>
</dbReference>
<dbReference type="EMBL" id="CAJHJG010005332">
    <property type="protein sequence ID" value="CAD6949496.1"/>
    <property type="molecule type" value="Genomic_DNA"/>
</dbReference>
<dbReference type="SMART" id="SM00244">
    <property type="entry name" value="PHB"/>
    <property type="match status" value="1"/>
</dbReference>
<organism evidence="5 6">
    <name type="scientific">Tilletia caries</name>
    <name type="common">wheat bunt fungus</name>
    <dbReference type="NCBI Taxonomy" id="13290"/>
    <lineage>
        <taxon>Eukaryota</taxon>
        <taxon>Fungi</taxon>
        <taxon>Dikarya</taxon>
        <taxon>Basidiomycota</taxon>
        <taxon>Ustilaginomycotina</taxon>
        <taxon>Exobasidiomycetes</taxon>
        <taxon>Tilletiales</taxon>
        <taxon>Tilletiaceae</taxon>
        <taxon>Tilletia</taxon>
    </lineage>
</organism>
<dbReference type="PRINTS" id="PR00679">
    <property type="entry name" value="PROHIBITIN"/>
</dbReference>
<comment type="caution">
    <text evidence="5">The sequence shown here is derived from an EMBL/GenBank/DDBJ whole genome shotgun (WGS) entry which is preliminary data.</text>
</comment>